<dbReference type="RefSeq" id="XP_051253433.1">
    <property type="nucleotide sequence ID" value="XM_051397473.1"/>
</dbReference>
<dbReference type="OMA" id="CGQHLQS"/>
<dbReference type="Proteomes" id="UP000694389">
    <property type="component" value="Unassembled WGS sequence"/>
</dbReference>
<dbReference type="Pfam" id="PF02194">
    <property type="entry name" value="PXA"/>
    <property type="match status" value="1"/>
</dbReference>
<feature type="domain" description="PX" evidence="4">
    <location>
        <begin position="565"/>
        <end position="715"/>
    </location>
</feature>
<dbReference type="CDD" id="cd06893">
    <property type="entry name" value="PX_SNX19"/>
    <property type="match status" value="1"/>
</dbReference>
<dbReference type="CTD" id="568980"/>
<dbReference type="GeneTree" id="ENSGT00950000182856"/>
<evidence type="ECO:0000313" key="7">
    <source>
        <dbReference type="Proteomes" id="UP000694389"/>
    </source>
</evidence>
<keyword evidence="3" id="KW-0812">Transmembrane</keyword>
<dbReference type="Ensembl" id="ENSDLAT00005040095.2">
    <property type="protein sequence ID" value="ENSDLAP00005037573.2"/>
    <property type="gene ID" value="ENSDLAG00005016754.2"/>
</dbReference>
<dbReference type="InterPro" id="IPR001683">
    <property type="entry name" value="PX_dom"/>
</dbReference>
<proteinExistence type="inferred from homology"/>
<dbReference type="PANTHER" id="PTHR22775:SF50">
    <property type="entry name" value="SORTING NEXIN 19B"/>
    <property type="match status" value="1"/>
</dbReference>
<accession>A0A8C4H5G9</accession>
<dbReference type="PROSITE" id="PS51207">
    <property type="entry name" value="PXA"/>
    <property type="match status" value="1"/>
</dbReference>
<gene>
    <name evidence="6" type="primary">snx19b</name>
</gene>
<feature type="compositionally biased region" description="Pro residues" evidence="2">
    <location>
        <begin position="316"/>
        <end position="327"/>
    </location>
</feature>
<comment type="similarity">
    <text evidence="1">Belongs to the sorting nexin family.</text>
</comment>
<dbReference type="OrthoDB" id="5582218at2759"/>
<protein>
    <submittedName>
        <fullName evidence="6">Sorting nexin 19b</fullName>
    </submittedName>
</protein>
<feature type="domain" description="PXA" evidence="5">
    <location>
        <begin position="124"/>
        <end position="305"/>
    </location>
</feature>
<dbReference type="Pfam" id="PF00787">
    <property type="entry name" value="PX"/>
    <property type="match status" value="1"/>
</dbReference>
<feature type="region of interest" description="Disordered" evidence="2">
    <location>
        <begin position="745"/>
        <end position="774"/>
    </location>
</feature>
<keyword evidence="7" id="KW-1185">Reference proteome</keyword>
<dbReference type="SMART" id="SM00313">
    <property type="entry name" value="PXA"/>
    <property type="match status" value="1"/>
</dbReference>
<feature type="region of interest" description="Disordered" evidence="2">
    <location>
        <begin position="305"/>
        <end position="330"/>
    </location>
</feature>
<keyword evidence="3" id="KW-1133">Transmembrane helix</keyword>
<dbReference type="AlphaFoldDB" id="A0A8C4H5G9"/>
<evidence type="ECO:0000256" key="1">
    <source>
        <dbReference type="ARBA" id="ARBA00010883"/>
    </source>
</evidence>
<evidence type="ECO:0000313" key="6">
    <source>
        <dbReference type="Ensembl" id="ENSDLAP00005037573.2"/>
    </source>
</evidence>
<evidence type="ECO:0000256" key="2">
    <source>
        <dbReference type="SAM" id="MobiDB-lite"/>
    </source>
</evidence>
<dbReference type="InterPro" id="IPR036871">
    <property type="entry name" value="PX_dom_sf"/>
</dbReference>
<dbReference type="PROSITE" id="PS50195">
    <property type="entry name" value="PX"/>
    <property type="match status" value="1"/>
</dbReference>
<dbReference type="SMART" id="SM00312">
    <property type="entry name" value="PX"/>
    <property type="match status" value="1"/>
</dbReference>
<dbReference type="InterPro" id="IPR013937">
    <property type="entry name" value="Sorting_nexin_C"/>
</dbReference>
<evidence type="ECO:0000259" key="5">
    <source>
        <dbReference type="PROSITE" id="PS51207"/>
    </source>
</evidence>
<dbReference type="GO" id="GO:0035091">
    <property type="term" value="F:phosphatidylinositol binding"/>
    <property type="evidence" value="ECO:0007669"/>
    <property type="project" value="InterPro"/>
</dbReference>
<dbReference type="InterPro" id="IPR037909">
    <property type="entry name" value="SNX19_PX"/>
</dbReference>
<dbReference type="Gene3D" id="3.30.1520.10">
    <property type="entry name" value="Phox-like domain"/>
    <property type="match status" value="1"/>
</dbReference>
<evidence type="ECO:0000259" key="4">
    <source>
        <dbReference type="PROSITE" id="PS50195"/>
    </source>
</evidence>
<reference evidence="6" key="1">
    <citation type="submission" date="2025-08" db="UniProtKB">
        <authorList>
            <consortium name="Ensembl"/>
        </authorList>
    </citation>
    <scope>IDENTIFICATION</scope>
</reference>
<dbReference type="GeneID" id="127362112"/>
<feature type="transmembrane region" description="Helical" evidence="3">
    <location>
        <begin position="64"/>
        <end position="94"/>
    </location>
</feature>
<keyword evidence="3" id="KW-0472">Membrane</keyword>
<evidence type="ECO:0000256" key="3">
    <source>
        <dbReference type="SAM" id="Phobius"/>
    </source>
</evidence>
<sequence>MIQEVNKPDQSVTLTRPLECHDSSGRCDVALACMISPSHPEGVKQDSAMTEVLGQRSLLGFGVLLAWLVLFHLLVNIWLLCVFTSLLVVLGGWLGSQAVLESNSVVHLERFITLEQVPPSVEDEQHLDQEIHNTVRKIIRDFVTSWYATVSSESCFETEVQEAMISMAMELKIRARQVDRKELTQRILDLFGCHLQDYIRAKELVSEQPPTAKWSGDSEQLWKAYSSITAPHLAMTSEAVEVNYTRAVVDLLLHVLVQSPHLETRTGRFVVGELITCNVLLPLIAKLSDPDWLNSLMIEIFGKSSKPQEPVTTAPPTSPPPLPPPLPAQSELAPLQETTHVLPKNNKVPPVGAETEMVNDTETATPELSVYDVVDSEEVDCQQNNAEEEEPTVPFLRHYMRGSKSNPFYQENDSDLDSPLDYKRSSIDSLVMIGHEEGLYDRQKESIESNNGVELEDVFPSPVNGSCPKVLVNSQPVEYPNGCVTSPVQAAEGAPTIRSLQDLEKEGSSPSVNPARELLLGVEQSGLGTPSELTEVSPLQGNSPMPSFSFEPLSSPDGPVIIQNLRITGTITAKEHRGTGSHPYTLYTIKYETAMGCENPGSLQSGSEDAEVVPSGCENPSSIQPVAYHMVNRRYSEFLNLQTRLEEKTELRKLIKGVKGPKKIFPDMPFGNMDSDKIEARKGLLETFLKQLCAISEIANSEEMQEFLALNTDARIAFVKKPFIVSRIDKIVVNAIVDTLKTAFPRSEPQSPTEDNEAEVDGGKITTDKKSKSRLKFSSKNIPFMNGSDIRPPVLFSLDQTSTAFNGMSFTDLQAFITEQEKLSIGAETEREDSPVGCLVGSLREKHSQEPASEMALAEVALNILCLLMEKQWSWLCTENIQKTIRLLFGTLINRWLDVSVANLTCTRYWVVYLQVIQEAVWPGGTLPTAPQLERSQQQKDSTRQQALHCLMRLLPDLVSDMLGSDKYKLSWQTALDSLQDPYINRHLVYCIFDLLLEFLVPEIPEENFQRSLLQTLSKNPEKLLA</sequence>
<reference evidence="6" key="2">
    <citation type="submission" date="2025-09" db="UniProtKB">
        <authorList>
            <consortium name="Ensembl"/>
        </authorList>
    </citation>
    <scope>IDENTIFICATION</scope>
</reference>
<dbReference type="Pfam" id="PF08628">
    <property type="entry name" value="Nexin_C"/>
    <property type="match status" value="1"/>
</dbReference>
<dbReference type="PANTHER" id="PTHR22775">
    <property type="entry name" value="SORTING NEXIN"/>
    <property type="match status" value="1"/>
</dbReference>
<organism evidence="6 7">
    <name type="scientific">Dicentrarchus labrax</name>
    <name type="common">European seabass</name>
    <name type="synonym">Morone labrax</name>
    <dbReference type="NCBI Taxonomy" id="13489"/>
    <lineage>
        <taxon>Eukaryota</taxon>
        <taxon>Metazoa</taxon>
        <taxon>Chordata</taxon>
        <taxon>Craniata</taxon>
        <taxon>Vertebrata</taxon>
        <taxon>Euteleostomi</taxon>
        <taxon>Actinopterygii</taxon>
        <taxon>Neopterygii</taxon>
        <taxon>Teleostei</taxon>
        <taxon>Neoteleostei</taxon>
        <taxon>Acanthomorphata</taxon>
        <taxon>Eupercaria</taxon>
        <taxon>Moronidae</taxon>
        <taxon>Dicentrarchus</taxon>
    </lineage>
</organism>
<dbReference type="InterPro" id="IPR003114">
    <property type="entry name" value="Phox_assoc"/>
</dbReference>
<dbReference type="SUPFAM" id="SSF64268">
    <property type="entry name" value="PX domain"/>
    <property type="match status" value="1"/>
</dbReference>
<name>A0A8C4H5G9_DICLA</name>